<proteinExistence type="predicted"/>
<dbReference type="Gene3D" id="3.90.1300.10">
    <property type="entry name" value="Amidase signature (AS) domain"/>
    <property type="match status" value="1"/>
</dbReference>
<organism evidence="2 3">
    <name type="scientific">Tianweitania populi</name>
    <dbReference type="NCBI Taxonomy" id="1607949"/>
    <lineage>
        <taxon>Bacteria</taxon>
        <taxon>Pseudomonadati</taxon>
        <taxon>Pseudomonadota</taxon>
        <taxon>Alphaproteobacteria</taxon>
        <taxon>Hyphomicrobiales</taxon>
        <taxon>Phyllobacteriaceae</taxon>
        <taxon>Tianweitania</taxon>
    </lineage>
</organism>
<sequence length="395" mass="41444">MTDIQDGVNAFMPNTQVIVPNSQNGPLSGLSFAVKDIYDVADLPTGGGNPVKLAESQPAKITAPSVQTLLDAGARFAGKTQTDELTFSLMGQNAHYPEPVNSAAPDRVTGGSSSGSAAAVAAGLVDFALGSDTGGSIRAPASFCGLIGLRPTHGLISLDGAMPLAPSLDTFGWFARDAATYERVADVLLGTESPAQTWRPLRLGALDTLVLGSAEADEYARMVEIAAHPIGTPSLAPPLSISPEALYWTFRKIQAFEAWEVHGPWISSGERGLGPGVKERFEYGQTITRDVYEAESTKREAFRDELAALLGNDGLLVLPTVPGAAPLKAATFDDIQAYRERALQLLCLSGMSGFPQITIPLGTVEGAPFGLSLIGPAGSDHQLVSLARHILEHKG</sequence>
<evidence type="ECO:0000313" key="3">
    <source>
        <dbReference type="Proteomes" id="UP000630142"/>
    </source>
</evidence>
<accession>A0A8J3DPZ5</accession>
<dbReference type="SUPFAM" id="SSF75304">
    <property type="entry name" value="Amidase signature (AS) enzymes"/>
    <property type="match status" value="1"/>
</dbReference>
<dbReference type="PANTHER" id="PTHR46310:SF7">
    <property type="entry name" value="AMIDASE 1"/>
    <property type="match status" value="1"/>
</dbReference>
<feature type="domain" description="Amidase" evidence="1">
    <location>
        <begin position="21"/>
        <end position="200"/>
    </location>
</feature>
<dbReference type="PROSITE" id="PS00571">
    <property type="entry name" value="AMIDASES"/>
    <property type="match status" value="1"/>
</dbReference>
<feature type="domain" description="Amidase" evidence="1">
    <location>
        <begin position="270"/>
        <end position="383"/>
    </location>
</feature>
<dbReference type="InterPro" id="IPR023631">
    <property type="entry name" value="Amidase_dom"/>
</dbReference>
<comment type="caution">
    <text evidence="2">The sequence shown here is derived from an EMBL/GenBank/DDBJ whole genome shotgun (WGS) entry which is preliminary data.</text>
</comment>
<keyword evidence="3" id="KW-1185">Reference proteome</keyword>
<evidence type="ECO:0000313" key="2">
    <source>
        <dbReference type="EMBL" id="GHD12997.1"/>
    </source>
</evidence>
<dbReference type="InterPro" id="IPR036928">
    <property type="entry name" value="AS_sf"/>
</dbReference>
<gene>
    <name evidence="2" type="ORF">GCM10016234_18020</name>
</gene>
<dbReference type="AlphaFoldDB" id="A0A8J3DPZ5"/>
<dbReference type="PANTHER" id="PTHR46310">
    <property type="entry name" value="AMIDASE 1"/>
    <property type="match status" value="1"/>
</dbReference>
<dbReference type="EMBL" id="BMZQ01000001">
    <property type="protein sequence ID" value="GHD12997.1"/>
    <property type="molecule type" value="Genomic_DNA"/>
</dbReference>
<dbReference type="Proteomes" id="UP000630142">
    <property type="component" value="Unassembled WGS sequence"/>
</dbReference>
<reference evidence="2" key="1">
    <citation type="journal article" date="2014" name="Int. J. Syst. Evol. Microbiol.">
        <title>Complete genome sequence of Corynebacterium casei LMG S-19264T (=DSM 44701T), isolated from a smear-ripened cheese.</title>
        <authorList>
            <consortium name="US DOE Joint Genome Institute (JGI-PGF)"/>
            <person name="Walter F."/>
            <person name="Albersmeier A."/>
            <person name="Kalinowski J."/>
            <person name="Ruckert C."/>
        </authorList>
    </citation>
    <scope>NUCLEOTIDE SEQUENCE</scope>
    <source>
        <strain evidence="2">KCTC 42249</strain>
    </source>
</reference>
<reference evidence="2" key="2">
    <citation type="submission" date="2020-09" db="EMBL/GenBank/DDBJ databases">
        <authorList>
            <person name="Sun Q."/>
            <person name="Kim S."/>
        </authorList>
    </citation>
    <scope>NUCLEOTIDE SEQUENCE</scope>
    <source>
        <strain evidence="2">KCTC 42249</strain>
    </source>
</reference>
<protein>
    <submittedName>
        <fullName evidence="2">Amidase</fullName>
    </submittedName>
</protein>
<name>A0A8J3DPZ5_9HYPH</name>
<dbReference type="InterPro" id="IPR020556">
    <property type="entry name" value="Amidase_CS"/>
</dbReference>
<evidence type="ECO:0000259" key="1">
    <source>
        <dbReference type="Pfam" id="PF01425"/>
    </source>
</evidence>
<dbReference type="Pfam" id="PF01425">
    <property type="entry name" value="Amidase"/>
    <property type="match status" value="2"/>
</dbReference>
<dbReference type="RefSeq" id="WP_189503086.1">
    <property type="nucleotide sequence ID" value="NZ_BMZQ01000001.1"/>
</dbReference>
<dbReference type="NCBIfam" id="NF006169">
    <property type="entry name" value="PRK08310.1"/>
    <property type="match status" value="1"/>
</dbReference>